<organism evidence="2">
    <name type="scientific">Cacopsylla melanoneura</name>
    <dbReference type="NCBI Taxonomy" id="428564"/>
    <lineage>
        <taxon>Eukaryota</taxon>
        <taxon>Metazoa</taxon>
        <taxon>Ecdysozoa</taxon>
        <taxon>Arthropoda</taxon>
        <taxon>Hexapoda</taxon>
        <taxon>Insecta</taxon>
        <taxon>Pterygota</taxon>
        <taxon>Neoptera</taxon>
        <taxon>Paraneoptera</taxon>
        <taxon>Hemiptera</taxon>
        <taxon>Sternorrhyncha</taxon>
        <taxon>Psylloidea</taxon>
        <taxon>Psyllidae</taxon>
        <taxon>Psyllinae</taxon>
        <taxon>Cacopsylla</taxon>
    </lineage>
</organism>
<proteinExistence type="predicted"/>
<sequence>MCMIWYIVVRPPFASNAPIPVPVIKMSLSPVPYLYFQRAPVPYVPSPVPFCLDAVCLSNTFPKCDCYYVQLLNIILSSNQTSISYSTVATLYIFLFVVPMNVSAGFIFNSPLPWLPIQCTVNLPQMKYTRSYGDDEINYTCSCLISNLHKPIMLYLNSVLTI</sequence>
<dbReference type="AlphaFoldDB" id="A0A8D8WS70"/>
<keyword evidence="1" id="KW-0472">Membrane</keyword>
<name>A0A8D8WS70_9HEMI</name>
<feature type="transmembrane region" description="Helical" evidence="1">
    <location>
        <begin position="89"/>
        <end position="108"/>
    </location>
</feature>
<keyword evidence="1" id="KW-1133">Transmembrane helix</keyword>
<evidence type="ECO:0000256" key="1">
    <source>
        <dbReference type="SAM" id="Phobius"/>
    </source>
</evidence>
<protein>
    <submittedName>
        <fullName evidence="2">Uncharacterized protein</fullName>
    </submittedName>
</protein>
<dbReference type="EMBL" id="HBUF01223722">
    <property type="protein sequence ID" value="CAG6670603.1"/>
    <property type="molecule type" value="Transcribed_RNA"/>
</dbReference>
<reference evidence="2" key="1">
    <citation type="submission" date="2021-05" db="EMBL/GenBank/DDBJ databases">
        <authorList>
            <person name="Alioto T."/>
            <person name="Alioto T."/>
            <person name="Gomez Garrido J."/>
        </authorList>
    </citation>
    <scope>NUCLEOTIDE SEQUENCE</scope>
</reference>
<evidence type="ECO:0000313" key="2">
    <source>
        <dbReference type="EMBL" id="CAG6670603.1"/>
    </source>
</evidence>
<accession>A0A8D8WS70</accession>
<keyword evidence="1" id="KW-0812">Transmembrane</keyword>